<gene>
    <name evidence="4" type="ordered locus">PECL_626</name>
</gene>
<evidence type="ECO:0000313" key="4">
    <source>
        <dbReference type="EMBL" id="AEV94921.1"/>
    </source>
</evidence>
<feature type="compositionally biased region" description="Low complexity" evidence="2">
    <location>
        <begin position="1604"/>
        <end position="1613"/>
    </location>
</feature>
<feature type="region of interest" description="Disordered" evidence="2">
    <location>
        <begin position="208"/>
        <end position="229"/>
    </location>
</feature>
<name>G8PCD6_PEDCP</name>
<sequence>MSFWRKNHKSTNLNTKNHYKMYKAGKQWLFAGITTIAGLGGQSIAGAKADSLSATSTATKDVQDQDVLATGDSAIIPAESSVASSSVATASATSATLSSASSAVSSSNSSNTSSASASSADTSSSSSSVASGSNTTSSSVSSTSSSSATSSANASSNNSNSSSATSSTVNSSSNSAATSSTAESSSPVSSSSSVASITSNALSSATSGTQSLVSSGVTNTTSSSATTSSTATSSSAVASLSMSNSMSLSESQSLISLASLNIGSSVAASSAASSAKKVAMKAMVMAATVAPTVAVNVGSLSYNMGTQIAYYALRSWKDSGLNIVSLTPSWLLANFTAISALLTYYQANGTVLRADGTMDPSLIAALSGIYAAPSWSGQTGIKVSGSTAASSGYTQNGSGWNNTDYTNDYYLIGTVKNPFSATDYYAGIASILNVYAQEVTNYFDQVATKVQDTSGGVGNSLSDQLASYFTYNPNIAQNQSGALGLLANVTALVSPLLSAQGSNDSLTGQIPGIFGFHVTTSDPLIISDLTQNASNAYNTGSLQSLDNLISVVMSSLQPAIEKQLFNDIRTLGINQSGSLSIPSDLYTAVYTLTPGLAQVISYFNFSSLLNLPLLNQIYLSVVNGIRTAIVNDAIVGVNAAFKNILDPKDNPDPDYSTVAGYNRTSASGAANTVQTTQNTTLLAQSVGYSWAQQVVPTILRAASADALNKATPQNLNEILNTLLNAGVITSAQVTQLTVAGTQNTSYTNYVADPTGAQNLITSLYTAEYNAVQQAVTDFNNGTPKGANPTWTDPSTVQTDGTNSGIETLTDYGNVYDYLVKVRHDAMVDADAKSHSEKDGKVAALTSVSGSTNANFNTTAGLTNYVTNAVSASGILSSTSDISALAAISQTDYVSEYNAEAALTNTAFAQGAAAAQVQIRLHPNGHLASPASVDYNGYSGSSDKTAQYAVTTDTLQTGQAFTDGYLASVDTVTEIAAPSAPTSSWTTAQLTAFNTAIKNAFPNATQQSNGNWVIGTDYVAPGATNVLYTAPTTVTGFGSTNQTLTTAGAAGNTSDTVTFTFTAGVNLISNYGIDGASSTGLGQDTSFTPTGTALTIPGLLTGLNGELQTWHNASKILFDFNNTTFSTTSNGVTGSSLSIYLLAYYAQLGYATATDLQTAISNEFASGSDKLALQVLALIQGGLATTSAASSGTVTMNYAFKNTNVNSTVATVGSIVDQRGNKLQPDTTNSLVVGNNLVFQTPTIPTGRTINFDNSYVQMSLDGSEPVKYTLTQLTQILGITLTGNSQADLTSIINAFNEANGNVTITTGNLLDNLQALTYIQLNPQASTASVSGSQSVTYTGSVPALTTGDYTVTLADGSTYTLQAGDIDIINSSKNAGTYQVELTAQGLANINAASADHIYTIDNSTLGTLVINKANATINVDGTQHVYTGDTYNATATATGAVNGETLNYTVSGSQTEIGSSPVAVNFDPADPINANYNITVTGAAVITVVRNATSDSNSTSASESMSDLGSVSASDITSVSQSNSIAGSISISNSNNFSASNSIVESASTSASKQSSIETNDKVSELMSDSASLSEEASAGGSQSLQNSQSLSNSMSTNGDNSISNVNSLSESNSLSAQNSLSIAQGNSLNNELSDAESGVASGDTSQSNSVNDAGSQSLVNSVSESNSIIDRGSDGSNDSISNSNSYSVANSNSVQNSISASNSLSLDDSNNVNSDTSESVSLSISNSQNIVNSVSTSTSGSTSFSMSGNESVSGSTSISESESLSSVDSVSGSVSNSNNVSNTTSASLSLSNSNSESTVESLSVSNSLSGFAKC</sequence>
<dbReference type="PANTHER" id="PTHR12902:SF1">
    <property type="entry name" value="WISKOTT-ALDRICH SYNDROME PROTEIN FAMILY MEMBER"/>
    <property type="match status" value="1"/>
</dbReference>
<feature type="compositionally biased region" description="Low complexity" evidence="2">
    <location>
        <begin position="1568"/>
        <end position="1597"/>
    </location>
</feature>
<feature type="region of interest" description="Disordered" evidence="2">
    <location>
        <begin position="1551"/>
        <end position="1613"/>
    </location>
</feature>
<dbReference type="GO" id="GO:0005856">
    <property type="term" value="C:cytoskeleton"/>
    <property type="evidence" value="ECO:0007669"/>
    <property type="project" value="UniProtKB-SubCell"/>
</dbReference>
<feature type="domain" description="MBG" evidence="3">
    <location>
        <begin position="1327"/>
        <end position="1415"/>
    </location>
</feature>
<reference evidence="4 5" key="1">
    <citation type="journal article" date="2012" name="J. Bacteriol.">
        <title>Complete Genome Sequence of the Beer Spoilage Organism Pediococcus claussenii ATCC BAA-344T.</title>
        <authorList>
            <person name="Pittet V."/>
            <person name="Abegunde T."/>
            <person name="Marfleet T."/>
            <person name="Haakensen M."/>
            <person name="Morrow K."/>
            <person name="Jayaprakash T."/>
            <person name="Schroeder K."/>
            <person name="Trost B."/>
            <person name="Byrns S."/>
            <person name="Bergsveinson J."/>
            <person name="Kusalik A."/>
            <person name="Ziola B."/>
        </authorList>
    </citation>
    <scope>NUCLEOTIDE SEQUENCE [LARGE SCALE GENOMIC DNA]</scope>
    <source>
        <strain evidence="4 5">ATCC BAA-344</strain>
    </source>
</reference>
<keyword evidence="1" id="KW-0732">Signal</keyword>
<feature type="compositionally biased region" description="Polar residues" evidence="2">
    <location>
        <begin position="1646"/>
        <end position="1670"/>
    </location>
</feature>
<feature type="region of interest" description="Disordered" evidence="2">
    <location>
        <begin position="1739"/>
        <end position="1797"/>
    </location>
</feature>
<keyword evidence="5" id="KW-1185">Reference proteome</keyword>
<evidence type="ECO:0000259" key="3">
    <source>
        <dbReference type="Pfam" id="PF17883"/>
    </source>
</evidence>
<dbReference type="GO" id="GO:0030036">
    <property type="term" value="P:actin cytoskeleton organization"/>
    <property type="evidence" value="ECO:0007669"/>
    <property type="project" value="InterPro"/>
</dbReference>
<dbReference type="Pfam" id="PF19258">
    <property type="entry name" value="KxYKxGKxW_sig"/>
    <property type="match status" value="1"/>
</dbReference>
<dbReference type="PATRIC" id="fig|701521.8.peg.598"/>
<dbReference type="Proteomes" id="UP000005444">
    <property type="component" value="Chromosome"/>
</dbReference>
<dbReference type="GO" id="GO:2000601">
    <property type="term" value="P:positive regulation of Arp2/3 complex-mediated actin nucleation"/>
    <property type="evidence" value="ECO:0007669"/>
    <property type="project" value="TreeGrafter"/>
</dbReference>
<feature type="region of interest" description="Disordered" evidence="2">
    <location>
        <begin position="101"/>
        <end position="193"/>
    </location>
</feature>
<protein>
    <submittedName>
        <fullName evidence="4">Cell-wall-anchored protein (LPXTG motif)</fullName>
    </submittedName>
</protein>
<feature type="region of interest" description="Disordered" evidence="2">
    <location>
        <begin position="1635"/>
        <end position="1694"/>
    </location>
</feature>
<dbReference type="Gene3D" id="3.10.430.110">
    <property type="match status" value="1"/>
</dbReference>
<dbReference type="GO" id="GO:0071933">
    <property type="term" value="F:Arp2/3 complex binding"/>
    <property type="evidence" value="ECO:0007669"/>
    <property type="project" value="TreeGrafter"/>
</dbReference>
<dbReference type="GO" id="GO:0034237">
    <property type="term" value="F:protein kinase A regulatory subunit binding"/>
    <property type="evidence" value="ECO:0007669"/>
    <property type="project" value="TreeGrafter"/>
</dbReference>
<dbReference type="RefSeq" id="WP_014215118.1">
    <property type="nucleotide sequence ID" value="NC_016605.1"/>
</dbReference>
<dbReference type="PANTHER" id="PTHR12902">
    <property type="entry name" value="WASP-1"/>
    <property type="match status" value="1"/>
</dbReference>
<dbReference type="InterPro" id="IPR028288">
    <property type="entry name" value="SCAR/WAVE_fam"/>
</dbReference>
<dbReference type="HOGENOM" id="CLU_237676_0_0_9"/>
<feature type="compositionally biased region" description="Low complexity" evidence="2">
    <location>
        <begin position="211"/>
        <end position="229"/>
    </location>
</feature>
<dbReference type="STRING" id="701521.PECL_626"/>
<dbReference type="Pfam" id="PF17883">
    <property type="entry name" value="MBG"/>
    <property type="match status" value="1"/>
</dbReference>
<dbReference type="GO" id="GO:0003779">
    <property type="term" value="F:actin binding"/>
    <property type="evidence" value="ECO:0007669"/>
    <property type="project" value="UniProtKB-KW"/>
</dbReference>
<evidence type="ECO:0000313" key="5">
    <source>
        <dbReference type="Proteomes" id="UP000005444"/>
    </source>
</evidence>
<dbReference type="EMBL" id="CP003137">
    <property type="protein sequence ID" value="AEV94921.1"/>
    <property type="molecule type" value="Genomic_DNA"/>
</dbReference>
<dbReference type="eggNOG" id="COG2911">
    <property type="taxonomic scope" value="Bacteria"/>
</dbReference>
<organism evidence="4 5">
    <name type="scientific">Pediococcus claussenii (strain ATCC BAA-344 / DSM 14800 / JCM 18046 / KCTC 3811 / LMG 21948 / P06)</name>
    <dbReference type="NCBI Taxonomy" id="701521"/>
    <lineage>
        <taxon>Bacteria</taxon>
        <taxon>Bacillati</taxon>
        <taxon>Bacillota</taxon>
        <taxon>Bacilli</taxon>
        <taxon>Lactobacillales</taxon>
        <taxon>Lactobacillaceae</taxon>
        <taxon>Pediococcus</taxon>
    </lineage>
</organism>
<dbReference type="NCBIfam" id="TIGR03715">
    <property type="entry name" value="KxYKxGKxW"/>
    <property type="match status" value="1"/>
</dbReference>
<dbReference type="InterPro" id="IPR041277">
    <property type="entry name" value="MBG_Lactobacillales"/>
</dbReference>
<dbReference type="KEGG" id="pce:PECL_626"/>
<proteinExistence type="predicted"/>
<feature type="compositionally biased region" description="Low complexity" evidence="2">
    <location>
        <begin position="1671"/>
        <end position="1694"/>
    </location>
</feature>
<feature type="region of interest" description="Disordered" evidence="2">
    <location>
        <begin position="781"/>
        <end position="803"/>
    </location>
</feature>
<accession>G8PCD6</accession>
<evidence type="ECO:0000256" key="1">
    <source>
        <dbReference type="ARBA" id="ARBA00022729"/>
    </source>
</evidence>
<evidence type="ECO:0000256" key="2">
    <source>
        <dbReference type="SAM" id="MobiDB-lite"/>
    </source>
</evidence>
<dbReference type="InterPro" id="IPR022263">
    <property type="entry name" value="KxYKxGKxW"/>
</dbReference>